<reference evidence="1" key="1">
    <citation type="submission" date="2022-08" db="EMBL/GenBank/DDBJ databases">
        <title>Genome Sequence of Pycnoporus sanguineus.</title>
        <authorList>
            <person name="Buettner E."/>
        </authorList>
    </citation>
    <scope>NUCLEOTIDE SEQUENCE</scope>
    <source>
        <strain evidence="1">CG-C14</strain>
    </source>
</reference>
<sequence>MPRGKTSPHHLYPGPDTPSSREGTRRASLGLIEYDIIAPRLGDLQAPWSTINRAWWDPSSLRSALPSTLSSQPSRTSLRPSSPRSLRSSWPSGTSSSASSAAAASAADGELAQEQPPVDVADSEDGEPQRPTKQPSNTLIPYLFPVAISVHDGRSA</sequence>
<proteinExistence type="predicted"/>
<organism evidence="1 2">
    <name type="scientific">Trametes sanguinea</name>
    <dbReference type="NCBI Taxonomy" id="158606"/>
    <lineage>
        <taxon>Eukaryota</taxon>
        <taxon>Fungi</taxon>
        <taxon>Dikarya</taxon>
        <taxon>Basidiomycota</taxon>
        <taxon>Agaricomycotina</taxon>
        <taxon>Agaricomycetes</taxon>
        <taxon>Polyporales</taxon>
        <taxon>Polyporaceae</taxon>
        <taxon>Trametes</taxon>
    </lineage>
</organism>
<gene>
    <name evidence="1" type="ORF">NUW54_g2429</name>
</gene>
<accession>A0ACC1Q3K0</accession>
<protein>
    <submittedName>
        <fullName evidence="1">Uncharacterized protein</fullName>
    </submittedName>
</protein>
<evidence type="ECO:0000313" key="2">
    <source>
        <dbReference type="Proteomes" id="UP001144978"/>
    </source>
</evidence>
<dbReference type="Proteomes" id="UP001144978">
    <property type="component" value="Unassembled WGS sequence"/>
</dbReference>
<keyword evidence="2" id="KW-1185">Reference proteome</keyword>
<comment type="caution">
    <text evidence="1">The sequence shown here is derived from an EMBL/GenBank/DDBJ whole genome shotgun (WGS) entry which is preliminary data.</text>
</comment>
<evidence type="ECO:0000313" key="1">
    <source>
        <dbReference type="EMBL" id="KAJ3010616.1"/>
    </source>
</evidence>
<dbReference type="EMBL" id="JANSHE010000457">
    <property type="protein sequence ID" value="KAJ3010616.1"/>
    <property type="molecule type" value="Genomic_DNA"/>
</dbReference>
<name>A0ACC1Q3K0_9APHY</name>